<keyword evidence="1" id="KW-0732">Signal</keyword>
<proteinExistence type="predicted"/>
<dbReference type="PROSITE" id="PS51257">
    <property type="entry name" value="PROKAR_LIPOPROTEIN"/>
    <property type="match status" value="1"/>
</dbReference>
<dbReference type="Proteomes" id="UP000737018">
    <property type="component" value="Unassembled WGS sequence"/>
</dbReference>
<feature type="signal peptide" evidence="1">
    <location>
        <begin position="1"/>
        <end position="23"/>
    </location>
</feature>
<accession>A0A8J4VQ04</accession>
<dbReference type="EMBL" id="JRKL02002970">
    <property type="protein sequence ID" value="KAF3956876.1"/>
    <property type="molecule type" value="Genomic_DNA"/>
</dbReference>
<keyword evidence="3" id="KW-1185">Reference proteome</keyword>
<protein>
    <submittedName>
        <fullName evidence="2">Uncharacterized protein</fullName>
    </submittedName>
</protein>
<evidence type="ECO:0000256" key="1">
    <source>
        <dbReference type="SAM" id="SignalP"/>
    </source>
</evidence>
<evidence type="ECO:0000313" key="2">
    <source>
        <dbReference type="EMBL" id="KAF3956876.1"/>
    </source>
</evidence>
<dbReference type="AlphaFoldDB" id="A0A8J4VQ04"/>
<gene>
    <name evidence="2" type="ORF">CMV_018055</name>
</gene>
<evidence type="ECO:0000313" key="3">
    <source>
        <dbReference type="Proteomes" id="UP000737018"/>
    </source>
</evidence>
<feature type="chain" id="PRO_5035178652" evidence="1">
    <location>
        <begin position="24"/>
        <end position="97"/>
    </location>
</feature>
<comment type="caution">
    <text evidence="2">The sequence shown here is derived from an EMBL/GenBank/DDBJ whole genome shotgun (WGS) entry which is preliminary data.</text>
</comment>
<sequence>MAKEASKCLFILFLSLFTICSSGTLVGFSCKARATATSSPTRTISFLKQNKVTLSQIRVFAADHKGWQRLFGTNSTTSGFVNLKINPFSPQYPASRK</sequence>
<organism evidence="2 3">
    <name type="scientific">Castanea mollissima</name>
    <name type="common">Chinese chestnut</name>
    <dbReference type="NCBI Taxonomy" id="60419"/>
    <lineage>
        <taxon>Eukaryota</taxon>
        <taxon>Viridiplantae</taxon>
        <taxon>Streptophyta</taxon>
        <taxon>Embryophyta</taxon>
        <taxon>Tracheophyta</taxon>
        <taxon>Spermatophyta</taxon>
        <taxon>Magnoliopsida</taxon>
        <taxon>eudicotyledons</taxon>
        <taxon>Gunneridae</taxon>
        <taxon>Pentapetalae</taxon>
        <taxon>rosids</taxon>
        <taxon>fabids</taxon>
        <taxon>Fagales</taxon>
        <taxon>Fagaceae</taxon>
        <taxon>Castanea</taxon>
    </lineage>
</organism>
<name>A0A8J4VQ04_9ROSI</name>
<reference evidence="2" key="1">
    <citation type="submission" date="2020-03" db="EMBL/GenBank/DDBJ databases">
        <title>Castanea mollissima Vanexum genome sequencing.</title>
        <authorList>
            <person name="Staton M."/>
        </authorList>
    </citation>
    <scope>NUCLEOTIDE SEQUENCE</scope>
    <source>
        <tissue evidence="2">Leaf</tissue>
    </source>
</reference>